<organism evidence="3 4">
    <name type="scientific">Protopolystoma xenopodis</name>
    <dbReference type="NCBI Taxonomy" id="117903"/>
    <lineage>
        <taxon>Eukaryota</taxon>
        <taxon>Metazoa</taxon>
        <taxon>Spiralia</taxon>
        <taxon>Lophotrochozoa</taxon>
        <taxon>Platyhelminthes</taxon>
        <taxon>Monogenea</taxon>
        <taxon>Polyopisthocotylea</taxon>
        <taxon>Polystomatidea</taxon>
        <taxon>Polystomatidae</taxon>
        <taxon>Protopolystoma</taxon>
    </lineage>
</organism>
<dbReference type="Proteomes" id="UP000784294">
    <property type="component" value="Unassembled WGS sequence"/>
</dbReference>
<feature type="region of interest" description="Disordered" evidence="1">
    <location>
        <begin position="107"/>
        <end position="127"/>
    </location>
</feature>
<feature type="region of interest" description="Disordered" evidence="1">
    <location>
        <begin position="1"/>
        <end position="28"/>
    </location>
</feature>
<evidence type="ECO:0000313" key="3">
    <source>
        <dbReference type="EMBL" id="VEL13012.1"/>
    </source>
</evidence>
<evidence type="ECO:0000256" key="2">
    <source>
        <dbReference type="SAM" id="Phobius"/>
    </source>
</evidence>
<keyword evidence="2" id="KW-0472">Membrane</keyword>
<sequence>MRLDSLNSSAPDGHLPSNSFSYASPSTGQIGPLTKEVSRYSRDLPCSIGMSGVTSQLARPPAGAQASHTCCEVLKQFAPSFTNVSAITMAKKLSTPRHTRLFSATQCPERLPPHTPTHLSESPTGWPQNRIPLHADTSISHLTSSATPMSASCGGCWWAPQRANSAGEMVPLTGLQGSSLAGIPTNGASGVKGSAILAVGLASLPQSSTFQTPSRFANTSANNSLSQSPGVSITSSSEEVILIATYLPWSALWSSTSVCTTLFAALIVNSVIQLLFMFTITLRLICHA</sequence>
<feature type="transmembrane region" description="Helical" evidence="2">
    <location>
        <begin position="262"/>
        <end position="285"/>
    </location>
</feature>
<comment type="caution">
    <text evidence="3">The sequence shown here is derived from an EMBL/GenBank/DDBJ whole genome shotgun (WGS) entry which is preliminary data.</text>
</comment>
<reference evidence="3" key="1">
    <citation type="submission" date="2018-11" db="EMBL/GenBank/DDBJ databases">
        <authorList>
            <consortium name="Pathogen Informatics"/>
        </authorList>
    </citation>
    <scope>NUCLEOTIDE SEQUENCE</scope>
</reference>
<feature type="compositionally biased region" description="Polar residues" evidence="1">
    <location>
        <begin position="117"/>
        <end position="127"/>
    </location>
</feature>
<evidence type="ECO:0000256" key="1">
    <source>
        <dbReference type="SAM" id="MobiDB-lite"/>
    </source>
</evidence>
<name>A0A448WJ47_9PLAT</name>
<evidence type="ECO:0000313" key="4">
    <source>
        <dbReference type="Proteomes" id="UP000784294"/>
    </source>
</evidence>
<accession>A0A448WJ47</accession>
<keyword evidence="4" id="KW-1185">Reference proteome</keyword>
<gene>
    <name evidence="3" type="ORF">PXEA_LOCUS6452</name>
</gene>
<protein>
    <submittedName>
        <fullName evidence="3">Uncharacterized protein</fullName>
    </submittedName>
</protein>
<keyword evidence="2" id="KW-0812">Transmembrane</keyword>
<keyword evidence="2" id="KW-1133">Transmembrane helix</keyword>
<dbReference type="AlphaFoldDB" id="A0A448WJ47"/>
<dbReference type="EMBL" id="CAAALY010016533">
    <property type="protein sequence ID" value="VEL13012.1"/>
    <property type="molecule type" value="Genomic_DNA"/>
</dbReference>
<proteinExistence type="predicted"/>